<protein>
    <recommendedName>
        <fullName evidence="3">PD-(D/E)XK endonuclease-like domain-containing protein</fullName>
    </recommendedName>
</protein>
<dbReference type="Proteomes" id="UP001589920">
    <property type="component" value="Unassembled WGS sequence"/>
</dbReference>
<keyword evidence="2" id="KW-1185">Reference proteome</keyword>
<proteinExistence type="predicted"/>
<comment type="caution">
    <text evidence="1">The sequence shown here is derived from an EMBL/GenBank/DDBJ whole genome shotgun (WGS) entry which is preliminary data.</text>
</comment>
<dbReference type="InterPro" id="IPR019292">
    <property type="entry name" value="McrC"/>
</dbReference>
<sequence length="107" mass="11726">MLASATQRAPLCCSTWRSSSRRCSRCGSGVPVRCNWAVASRSRALQGHTKNLATAGFQLRPDITVQSGDECVAIYDPKWNCLDLAEPNSGISSGYAYQMNAYASRYR</sequence>
<dbReference type="Pfam" id="PF10117">
    <property type="entry name" value="McrBC"/>
    <property type="match status" value="1"/>
</dbReference>
<evidence type="ECO:0000313" key="2">
    <source>
        <dbReference type="Proteomes" id="UP001589920"/>
    </source>
</evidence>
<gene>
    <name evidence="1" type="ORF">ACFHYO_14190</name>
</gene>
<organism evidence="1 2">
    <name type="scientific">Paracoccus panacisoli</name>
    <dbReference type="NCBI Taxonomy" id="1510163"/>
    <lineage>
        <taxon>Bacteria</taxon>
        <taxon>Pseudomonadati</taxon>
        <taxon>Pseudomonadota</taxon>
        <taxon>Alphaproteobacteria</taxon>
        <taxon>Rhodobacterales</taxon>
        <taxon>Paracoccaceae</taxon>
        <taxon>Paracoccus</taxon>
    </lineage>
</organism>
<accession>A0ABV6T7K5</accession>
<reference evidence="1 2" key="1">
    <citation type="submission" date="2024-09" db="EMBL/GenBank/DDBJ databases">
        <authorList>
            <person name="Sun Q."/>
            <person name="Mori K."/>
        </authorList>
    </citation>
    <scope>NUCLEOTIDE SEQUENCE [LARGE SCALE GENOMIC DNA]</scope>
    <source>
        <strain evidence="1 2">KCTC 42086</strain>
    </source>
</reference>
<evidence type="ECO:0000313" key="1">
    <source>
        <dbReference type="EMBL" id="MFC0813252.1"/>
    </source>
</evidence>
<dbReference type="EMBL" id="JBHMQU010000076">
    <property type="protein sequence ID" value="MFC0813252.1"/>
    <property type="molecule type" value="Genomic_DNA"/>
</dbReference>
<dbReference type="RefSeq" id="WP_394321236.1">
    <property type="nucleotide sequence ID" value="NZ_JBHMQU010000076.1"/>
</dbReference>
<evidence type="ECO:0008006" key="3">
    <source>
        <dbReference type="Google" id="ProtNLM"/>
    </source>
</evidence>
<name>A0ABV6T7K5_9RHOB</name>